<dbReference type="KEGG" id="het:BBW65_00615"/>
<dbReference type="STRING" id="222136.BBW65_00615"/>
<dbReference type="Pfam" id="PF01863">
    <property type="entry name" value="YgjP-like"/>
    <property type="match status" value="1"/>
</dbReference>
<dbReference type="AlphaFoldDB" id="A0A1B1U3S7"/>
<keyword evidence="3" id="KW-1185">Reference proteome</keyword>
<dbReference type="Gene3D" id="3.30.2010.10">
    <property type="entry name" value="Metalloproteases ('zincins'), catalytic domain"/>
    <property type="match status" value="1"/>
</dbReference>
<evidence type="ECO:0000313" key="3">
    <source>
        <dbReference type="Proteomes" id="UP000092884"/>
    </source>
</evidence>
<gene>
    <name evidence="2" type="ORF">BBW65_00615</name>
</gene>
<accession>A0A1B1U3S7</accession>
<reference evidence="3" key="1">
    <citation type="submission" date="2016-07" db="EMBL/GenBank/DDBJ databases">
        <authorList>
            <person name="Florea S."/>
            <person name="Webb J.S."/>
            <person name="Jaromczyk J."/>
            <person name="Schardl C.L."/>
        </authorList>
    </citation>
    <scope>NUCLEOTIDE SEQUENCE [LARGE SCALE GENOMIC DNA]</scope>
    <source>
        <strain evidence="3">MIT 01-6242</strain>
    </source>
</reference>
<dbReference type="InterPro" id="IPR053136">
    <property type="entry name" value="UTP_pyrophosphatase-like"/>
</dbReference>
<dbReference type="EMBL" id="CP016503">
    <property type="protein sequence ID" value="ANV97409.1"/>
    <property type="molecule type" value="Genomic_DNA"/>
</dbReference>
<evidence type="ECO:0000313" key="2">
    <source>
        <dbReference type="EMBL" id="ANV97409.1"/>
    </source>
</evidence>
<feature type="domain" description="YgjP-like metallopeptidase" evidence="1">
    <location>
        <begin position="11"/>
        <end position="215"/>
    </location>
</feature>
<protein>
    <recommendedName>
        <fullName evidence="1">YgjP-like metallopeptidase domain-containing protein</fullName>
    </recommendedName>
</protein>
<dbReference type="InterPro" id="IPR002725">
    <property type="entry name" value="YgjP-like_metallopeptidase"/>
</dbReference>
<proteinExistence type="predicted"/>
<dbReference type="RefSeq" id="WP_066338372.1">
    <property type="nucleotide sequence ID" value="NZ_CP016503.1"/>
</dbReference>
<name>A0A1B1U3S7_9HELI</name>
<sequence length="216" mass="26093">MAIKIHRKPIKNLILRVTPNLEVILSVPLDTCQKEIDRILNKRAKWIEEKLKFFKDRQTPKRLLVSGEDFFYLGKRYRLKIIEDTSNEVALRGKFLYVHLKNTQDYRAKELMIQQWYRERAQNVFATILANYSKRLGLDFQTYSIRTMKTMWGNCKINSRHITLNLELIKKPKRSIEYVVLHELAHIKYPYHNRDFYNYIHLYMPDWENARSKLNG</sequence>
<organism evidence="2 3">
    <name type="scientific">Helicobacter enhydrae</name>
    <dbReference type="NCBI Taxonomy" id="222136"/>
    <lineage>
        <taxon>Bacteria</taxon>
        <taxon>Pseudomonadati</taxon>
        <taxon>Campylobacterota</taxon>
        <taxon>Epsilonproteobacteria</taxon>
        <taxon>Campylobacterales</taxon>
        <taxon>Helicobacteraceae</taxon>
        <taxon>Helicobacter</taxon>
    </lineage>
</organism>
<evidence type="ECO:0000259" key="1">
    <source>
        <dbReference type="Pfam" id="PF01863"/>
    </source>
</evidence>
<dbReference type="PANTHER" id="PTHR30399:SF1">
    <property type="entry name" value="UTP PYROPHOSPHATASE"/>
    <property type="match status" value="1"/>
</dbReference>
<dbReference type="OrthoDB" id="5321643at2"/>
<dbReference type="CDD" id="cd07344">
    <property type="entry name" value="M48_yhfN_like"/>
    <property type="match status" value="1"/>
</dbReference>
<dbReference type="Proteomes" id="UP000092884">
    <property type="component" value="Chromosome"/>
</dbReference>
<dbReference type="PANTHER" id="PTHR30399">
    <property type="entry name" value="UNCHARACTERIZED PROTEIN YGJP"/>
    <property type="match status" value="1"/>
</dbReference>